<dbReference type="EMBL" id="CM042038">
    <property type="protein sequence ID" value="KAI3733033.1"/>
    <property type="molecule type" value="Genomic_DNA"/>
</dbReference>
<evidence type="ECO:0000313" key="2">
    <source>
        <dbReference type="Proteomes" id="UP001056120"/>
    </source>
</evidence>
<proteinExistence type="predicted"/>
<organism evidence="1 2">
    <name type="scientific">Smallanthus sonchifolius</name>
    <dbReference type="NCBI Taxonomy" id="185202"/>
    <lineage>
        <taxon>Eukaryota</taxon>
        <taxon>Viridiplantae</taxon>
        <taxon>Streptophyta</taxon>
        <taxon>Embryophyta</taxon>
        <taxon>Tracheophyta</taxon>
        <taxon>Spermatophyta</taxon>
        <taxon>Magnoliopsida</taxon>
        <taxon>eudicotyledons</taxon>
        <taxon>Gunneridae</taxon>
        <taxon>Pentapetalae</taxon>
        <taxon>asterids</taxon>
        <taxon>campanulids</taxon>
        <taxon>Asterales</taxon>
        <taxon>Asteraceae</taxon>
        <taxon>Asteroideae</taxon>
        <taxon>Heliantheae alliance</taxon>
        <taxon>Millerieae</taxon>
        <taxon>Smallanthus</taxon>
    </lineage>
</organism>
<gene>
    <name evidence="1" type="ORF">L1987_64248</name>
</gene>
<dbReference type="Proteomes" id="UP001056120">
    <property type="component" value="Linkage Group LG21"/>
</dbReference>
<evidence type="ECO:0000313" key="1">
    <source>
        <dbReference type="EMBL" id="KAI3733033.1"/>
    </source>
</evidence>
<reference evidence="1 2" key="2">
    <citation type="journal article" date="2022" name="Mol. Ecol. Resour.">
        <title>The genomes of chicory, endive, great burdock and yacon provide insights into Asteraceae paleo-polyploidization history and plant inulin production.</title>
        <authorList>
            <person name="Fan W."/>
            <person name="Wang S."/>
            <person name="Wang H."/>
            <person name="Wang A."/>
            <person name="Jiang F."/>
            <person name="Liu H."/>
            <person name="Zhao H."/>
            <person name="Xu D."/>
            <person name="Zhang Y."/>
        </authorList>
    </citation>
    <scope>NUCLEOTIDE SEQUENCE [LARGE SCALE GENOMIC DNA]</scope>
    <source>
        <strain evidence="2">cv. Yunnan</strain>
        <tissue evidence="1">Leaves</tissue>
    </source>
</reference>
<sequence>MERLRKRENFEKDDGGFRSGELRNVYVSLNSDESEAEDDSTETVAEVKEDDGKKQSTRLDGTIYIFFPSQSSQETNEEAYELGDKSLKTADMGNDMEDQDERNNVDDAIKTSETGEESR</sequence>
<protein>
    <submittedName>
        <fullName evidence="1">Uncharacterized protein</fullName>
    </submittedName>
</protein>
<keyword evidence="2" id="KW-1185">Reference proteome</keyword>
<reference evidence="2" key="1">
    <citation type="journal article" date="2022" name="Mol. Ecol. Resour.">
        <title>The genomes of chicory, endive, great burdock and yacon provide insights into Asteraceae palaeo-polyploidization history and plant inulin production.</title>
        <authorList>
            <person name="Fan W."/>
            <person name="Wang S."/>
            <person name="Wang H."/>
            <person name="Wang A."/>
            <person name="Jiang F."/>
            <person name="Liu H."/>
            <person name="Zhao H."/>
            <person name="Xu D."/>
            <person name="Zhang Y."/>
        </authorList>
    </citation>
    <scope>NUCLEOTIDE SEQUENCE [LARGE SCALE GENOMIC DNA]</scope>
    <source>
        <strain evidence="2">cv. Yunnan</strain>
    </source>
</reference>
<comment type="caution">
    <text evidence="1">The sequence shown here is derived from an EMBL/GenBank/DDBJ whole genome shotgun (WGS) entry which is preliminary data.</text>
</comment>
<accession>A0ACB9CFJ2</accession>
<name>A0ACB9CFJ2_9ASTR</name>